<organism evidence="10">
    <name type="scientific">Nematostella vectensis</name>
    <name type="common">Starlet sea anemone</name>
    <dbReference type="NCBI Taxonomy" id="45351"/>
    <lineage>
        <taxon>Eukaryota</taxon>
        <taxon>Metazoa</taxon>
        <taxon>Cnidaria</taxon>
        <taxon>Anthozoa</taxon>
        <taxon>Hexacorallia</taxon>
        <taxon>Actiniaria</taxon>
        <taxon>Edwardsiidae</taxon>
        <taxon>Nematostella</taxon>
    </lineage>
</organism>
<dbReference type="InterPro" id="IPR017441">
    <property type="entry name" value="Protein_kinase_ATP_BS"/>
</dbReference>
<keyword evidence="2" id="KW-0963">Cytoplasm</keyword>
<evidence type="ECO:0000256" key="1">
    <source>
        <dbReference type="ARBA" id="ARBA00004496"/>
    </source>
</evidence>
<dbReference type="Pfam" id="PF18396">
    <property type="entry name" value="TBK1_ULD"/>
    <property type="match status" value="1"/>
</dbReference>
<protein>
    <submittedName>
        <fullName evidence="10">IKK</fullName>
    </submittedName>
</protein>
<dbReference type="GO" id="GO:0009967">
    <property type="term" value="P:positive regulation of signal transduction"/>
    <property type="evidence" value="ECO:0007669"/>
    <property type="project" value="UniProtKB-ARBA"/>
</dbReference>
<evidence type="ECO:0000256" key="6">
    <source>
        <dbReference type="ARBA" id="ARBA00022777"/>
    </source>
</evidence>
<proteinExistence type="evidence at transcript level"/>
<dbReference type="GO" id="GO:0006950">
    <property type="term" value="P:response to stress"/>
    <property type="evidence" value="ECO:0007669"/>
    <property type="project" value="UniProtKB-ARBA"/>
</dbReference>
<keyword evidence="5 8" id="KW-0547">Nucleotide-binding</keyword>
<dbReference type="PANTHER" id="PTHR22969">
    <property type="entry name" value="IKB KINASE"/>
    <property type="match status" value="1"/>
</dbReference>
<dbReference type="HOGENOM" id="CLU_000288_101_0_1"/>
<evidence type="ECO:0000256" key="7">
    <source>
        <dbReference type="ARBA" id="ARBA00022840"/>
    </source>
</evidence>
<accession>E5G603</accession>
<dbReference type="InterPro" id="IPR041087">
    <property type="entry name" value="TBK1_ULD"/>
</dbReference>
<dbReference type="InterPro" id="IPR011009">
    <property type="entry name" value="Kinase-like_dom_sf"/>
</dbReference>
<evidence type="ECO:0000256" key="2">
    <source>
        <dbReference type="ARBA" id="ARBA00022490"/>
    </source>
</evidence>
<evidence type="ECO:0000256" key="4">
    <source>
        <dbReference type="ARBA" id="ARBA00022679"/>
    </source>
</evidence>
<dbReference type="InterPro" id="IPR041309">
    <property type="entry name" value="TBK1_CC1"/>
</dbReference>
<dbReference type="InterPro" id="IPR000719">
    <property type="entry name" value="Prot_kinase_dom"/>
</dbReference>
<dbReference type="PROSITE" id="PS00107">
    <property type="entry name" value="PROTEIN_KINASE_ATP"/>
    <property type="match status" value="1"/>
</dbReference>
<keyword evidence="7 8" id="KW-0067">ATP-binding</keyword>
<dbReference type="Gene3D" id="3.30.200.20">
    <property type="entry name" value="Phosphorylase Kinase, domain 1"/>
    <property type="match status" value="1"/>
</dbReference>
<dbReference type="FunFam" id="3.30.200.20:FF:000106">
    <property type="entry name" value="serine/threonine-protein kinase TBK1 isoform X1"/>
    <property type="match status" value="1"/>
</dbReference>
<sequence length="786" mass="89331">METRSSSNYIWNLKSVLGQGATGAVYTGRHKKSGDVVAVKTSNHLGMMRPLEVRKREFDVLSKLDHENIVKIFASETELRSQNEIIVMELCSGGSLFTMLEHPSNAYGLSEQDCITVIRDVVAGMKHLHDNGIVHRDLKPGNIMRVYRDDGSCVYKLTDFGAARELMESDQFVSIYGTEEYLHPDLYERGVLRKATGKTFGAQVDLWSIGVTFYHIATGRLPFRPFGGRQNKDTMYHITTRKASGMIAGVQKSEGGEVEWTDKLPDHTCLSQGFRNLLTPLLAGVLESDPAKMMSFDQFFAYVQDMVSRKVLDVYCVSSSQFHKIYIRRTEMLNRFKQMVTEQTSVPCDQQELFYEFQYFQPPDMCPAADFPNTSRDRPVIMIGGEQLAPDKLVNLAIPKITELPPEWTLEGDAAVSKIMANCAYSCEHSVAVYSDSVKAMTDMIHTLGNCFRQRMIDHDLVCKEVESQRNAVHNMTEVYCASQENSVKMLTDVMEQVSFREEERAEADREVVGILELVRMKRKSDDVQSKETAEWLIPLKVTLHDAIANNPLEVEAKAFFRIADTKPLLCTVSTLRARIEEFYNRFRKEKHLRRLSLADEQNHVFDRRKLSAECKRVMELTKHSAELRALLHGELTGWLSRAKTLEARVCQRMGQVYEIRNRDQLHVESMEKFQEQSNATCKRVVERVKGAMVRGSTSSIGTDLPSIVANGDADHGDDHNVSWSELDSHIATLVKVTESSKASAMENSQYIQRLTSSLNEFFHVINESDRQSIEELQKLSMIETQ</sequence>
<dbReference type="CDD" id="cd12219">
    <property type="entry name" value="Ubl_TBK1_like"/>
    <property type="match status" value="1"/>
</dbReference>
<evidence type="ECO:0000259" key="9">
    <source>
        <dbReference type="PROSITE" id="PS50011"/>
    </source>
</evidence>
<keyword evidence="3" id="KW-0723">Serine/threonine-protein kinase</keyword>
<comment type="subcellular location">
    <subcellularLocation>
        <location evidence="1">Cytoplasm</location>
    </subcellularLocation>
</comment>
<dbReference type="PROSITE" id="PS50011">
    <property type="entry name" value="PROTEIN_KINASE_DOM"/>
    <property type="match status" value="1"/>
</dbReference>
<dbReference type="FunFam" id="1.10.510.10:FF:000100">
    <property type="entry name" value="inhibitor of nuclear factor kappa-B kinase subunit epsilon"/>
    <property type="match status" value="1"/>
</dbReference>
<dbReference type="AlphaFoldDB" id="E5G603"/>
<dbReference type="SUPFAM" id="SSF56112">
    <property type="entry name" value="Protein kinase-like (PK-like)"/>
    <property type="match status" value="1"/>
</dbReference>
<dbReference type="GO" id="GO:0005737">
    <property type="term" value="C:cytoplasm"/>
    <property type="evidence" value="ECO:0007669"/>
    <property type="project" value="UniProtKB-SubCell"/>
</dbReference>
<evidence type="ECO:0000256" key="8">
    <source>
        <dbReference type="PROSITE-ProRule" id="PRU10141"/>
    </source>
</evidence>
<keyword evidence="4" id="KW-0808">Transferase</keyword>
<keyword evidence="6" id="KW-0418">Kinase</keyword>
<feature type="domain" description="Protein kinase" evidence="9">
    <location>
        <begin position="11"/>
        <end position="307"/>
    </location>
</feature>
<dbReference type="GO" id="GO:0045089">
    <property type="term" value="P:positive regulation of innate immune response"/>
    <property type="evidence" value="ECO:0007669"/>
    <property type="project" value="UniProtKB-ARBA"/>
</dbReference>
<evidence type="ECO:0000256" key="5">
    <source>
        <dbReference type="ARBA" id="ARBA00022741"/>
    </source>
</evidence>
<dbReference type="SMART" id="SM00220">
    <property type="entry name" value="S_TKc"/>
    <property type="match status" value="1"/>
</dbReference>
<reference evidence="10" key="1">
    <citation type="journal article" date="2011" name="Mol. Cell. Biol.">
        <title>Characterization of the core elements of the NF-kappaB signaling pathway of the sea anemone Nematostella vectensis.</title>
        <authorList>
            <person name="Wolenski F.S."/>
            <person name="Garbati M.R."/>
            <person name="Lubinski T.J."/>
            <person name="Traylor-Knowles N."/>
            <person name="Dresselhaus E."/>
            <person name="Stefanik D.J."/>
            <person name="Goucher H."/>
            <person name="Finnerty J.R."/>
            <person name="Gilmore T.D."/>
        </authorList>
    </citation>
    <scope>NUCLEOTIDE SEQUENCE</scope>
</reference>
<dbReference type="Pfam" id="PF18394">
    <property type="entry name" value="TBK1_CCD1"/>
    <property type="match status" value="1"/>
</dbReference>
<dbReference type="GO" id="GO:0005524">
    <property type="term" value="F:ATP binding"/>
    <property type="evidence" value="ECO:0007669"/>
    <property type="project" value="UniProtKB-UniRule"/>
</dbReference>
<dbReference type="CDD" id="cd13988">
    <property type="entry name" value="STKc_TBK1"/>
    <property type="match status" value="1"/>
</dbReference>
<evidence type="ECO:0000256" key="3">
    <source>
        <dbReference type="ARBA" id="ARBA00022527"/>
    </source>
</evidence>
<evidence type="ECO:0000313" key="10">
    <source>
        <dbReference type="EMBL" id="ADQ57374.1"/>
    </source>
</evidence>
<dbReference type="Gene3D" id="1.10.510.10">
    <property type="entry name" value="Transferase(Phosphotransferase) domain 1"/>
    <property type="match status" value="1"/>
</dbReference>
<dbReference type="EMBL" id="HM754644">
    <property type="protein sequence ID" value="ADQ57374.1"/>
    <property type="molecule type" value="mRNA"/>
</dbReference>
<dbReference type="Pfam" id="PF00069">
    <property type="entry name" value="Pkinase"/>
    <property type="match status" value="1"/>
</dbReference>
<dbReference type="PANTHER" id="PTHR22969:SF15">
    <property type="entry name" value="FI05319P"/>
    <property type="match status" value="1"/>
</dbReference>
<dbReference type="Gene3D" id="1.20.1270.420">
    <property type="match status" value="1"/>
</dbReference>
<dbReference type="GO" id="GO:0010628">
    <property type="term" value="P:positive regulation of gene expression"/>
    <property type="evidence" value="ECO:0007669"/>
    <property type="project" value="UniProtKB-ARBA"/>
</dbReference>
<dbReference type="InterPro" id="IPR051180">
    <property type="entry name" value="IKK"/>
</dbReference>
<dbReference type="Gene3D" id="3.10.20.90">
    <property type="entry name" value="Phosphatidylinositol 3-kinase Catalytic Subunit, Chain A, domain 1"/>
    <property type="match status" value="1"/>
</dbReference>
<name>E5G603_NEMVE</name>
<dbReference type="GO" id="GO:0004674">
    <property type="term" value="F:protein serine/threonine kinase activity"/>
    <property type="evidence" value="ECO:0007669"/>
    <property type="project" value="UniProtKB-KW"/>
</dbReference>
<feature type="binding site" evidence="8">
    <location>
        <position position="40"/>
    </location>
    <ligand>
        <name>ATP</name>
        <dbReference type="ChEBI" id="CHEBI:30616"/>
    </ligand>
</feature>